<dbReference type="InterPro" id="IPR000095">
    <property type="entry name" value="CRIB_dom"/>
</dbReference>
<feature type="compositionally biased region" description="Low complexity" evidence="11">
    <location>
        <begin position="311"/>
        <end position="321"/>
    </location>
</feature>
<dbReference type="PROSITE" id="PS50011">
    <property type="entry name" value="PROTEIN_KINASE_DOM"/>
    <property type="match status" value="1"/>
</dbReference>
<protein>
    <recommendedName>
        <fullName evidence="2">non-specific serine/threonine protein kinase</fullName>
        <ecNumber evidence="2">2.7.11.1</ecNumber>
    </recommendedName>
</protein>
<evidence type="ECO:0000256" key="9">
    <source>
        <dbReference type="ARBA" id="ARBA00048679"/>
    </source>
</evidence>
<dbReference type="InterPro" id="IPR001849">
    <property type="entry name" value="PH_domain"/>
</dbReference>
<dbReference type="PROSITE" id="PS00108">
    <property type="entry name" value="PROTEIN_KINASE_ST"/>
    <property type="match status" value="1"/>
</dbReference>
<keyword evidence="5 10" id="KW-0547">Nucleotide-binding</keyword>
<evidence type="ECO:0000313" key="16">
    <source>
        <dbReference type="Proteomes" id="UP001527925"/>
    </source>
</evidence>
<sequence>MSLIVKRGHALLREDGFLASSWNKRWLVLRADALAIHRNEQQAFQASTTILLRDVERVERTDVRDICMELATRDRTFYFSFRTDDELYSWIDDIYSRSPLGISGPTNFEHHVHVGFDPKTGEFQGLPGGWKTLLAGSAITREEMARNPQAVLDVLEFYAENLAPDAPGLDGNGGVGPRSPRTGRPDQAPLSPTHPGAPLAIQTGAYQLQQPQSPHAASPMHLPASRLNSRSSSFADPNMMSVGRSLATIPSRPAGASPQFAQQQLQQQQLQQQQQYQAQQQYHQKQQQYQQQYQQYQQLQQYQQQQQQQQQQQFQQRQQPQSPLSTSAPAHPSSHQHFQGQQRLQQPFSPEQPSPQYQAAAQAQQLKVSTFGRRPTEDRSRLNQPGPLSPTAPRAQDAAKERPQQPVRTPVEAVAPITPISTPVAVAPAPSGPPHLPPVVAMPAKQPEPAPAQQPAKPAAATQQAPRKKPPKETRVATMSEAEAMEALRLIVSKGDPTTLYTKVKKVGQGASGSVYFARDNATNQSVAIKQMDLAQQPRKDYIVNEIMIMRENRHPNLIDFMGSYLVRGELWVVMELMEGGRLTDVIDYNKMLEPQIATVCLETTKGLEHLHKCNIIHRDIKSDNVLLDAQGHVKITDFGYCAKLSVDRNKRATLVGTPYWMAPEVVKQRQYGFKVDVWSLGIMAIEMIEGEPPYLEEEQLKALYLIATNGTPTLKEPESLSQVLRDFLDACLQTNVDKRASAEELISHPFMSLAAPTSSLVPLIKRIRQ</sequence>
<dbReference type="InterPro" id="IPR000719">
    <property type="entry name" value="Prot_kinase_dom"/>
</dbReference>
<dbReference type="InterPro" id="IPR051931">
    <property type="entry name" value="PAK3-like"/>
</dbReference>
<dbReference type="SUPFAM" id="SSF50729">
    <property type="entry name" value="PH domain-like"/>
    <property type="match status" value="1"/>
</dbReference>
<evidence type="ECO:0000259" key="13">
    <source>
        <dbReference type="PROSITE" id="PS50011"/>
    </source>
</evidence>
<evidence type="ECO:0000256" key="4">
    <source>
        <dbReference type="ARBA" id="ARBA00022679"/>
    </source>
</evidence>
<evidence type="ECO:0000256" key="6">
    <source>
        <dbReference type="ARBA" id="ARBA00022777"/>
    </source>
</evidence>
<dbReference type="Pfam" id="PF00786">
    <property type="entry name" value="PBD"/>
    <property type="match status" value="1"/>
</dbReference>
<feature type="compositionally biased region" description="Polar residues" evidence="11">
    <location>
        <begin position="226"/>
        <end position="235"/>
    </location>
</feature>
<feature type="domain" description="Protein kinase" evidence="13">
    <location>
        <begin position="501"/>
        <end position="752"/>
    </location>
</feature>
<organism evidence="15 16">
    <name type="scientific">Polyrhizophydium stewartii</name>
    <dbReference type="NCBI Taxonomy" id="2732419"/>
    <lineage>
        <taxon>Eukaryota</taxon>
        <taxon>Fungi</taxon>
        <taxon>Fungi incertae sedis</taxon>
        <taxon>Chytridiomycota</taxon>
        <taxon>Chytridiomycota incertae sedis</taxon>
        <taxon>Chytridiomycetes</taxon>
        <taxon>Rhizophydiales</taxon>
        <taxon>Rhizophydiales incertae sedis</taxon>
        <taxon>Polyrhizophydium</taxon>
    </lineage>
</organism>
<feature type="domain" description="CRIB" evidence="14">
    <location>
        <begin position="102"/>
        <end position="115"/>
    </location>
</feature>
<feature type="binding site" evidence="10">
    <location>
        <position position="530"/>
    </location>
    <ligand>
        <name>ATP</name>
        <dbReference type="ChEBI" id="CHEBI:30616"/>
    </ligand>
</feature>
<feature type="region of interest" description="Disordered" evidence="11">
    <location>
        <begin position="165"/>
        <end position="239"/>
    </location>
</feature>
<evidence type="ECO:0000256" key="5">
    <source>
        <dbReference type="ARBA" id="ARBA00022741"/>
    </source>
</evidence>
<accession>A0ABR4NLG3</accession>
<dbReference type="Proteomes" id="UP001527925">
    <property type="component" value="Unassembled WGS sequence"/>
</dbReference>
<dbReference type="CDD" id="cd01093">
    <property type="entry name" value="CRIB_PAK_like"/>
    <property type="match status" value="1"/>
</dbReference>
<dbReference type="SMART" id="SM00233">
    <property type="entry name" value="PH"/>
    <property type="match status" value="1"/>
</dbReference>
<gene>
    <name evidence="15" type="primary">CLA4_1</name>
    <name evidence="15" type="ORF">HK105_200357</name>
</gene>
<feature type="domain" description="PH" evidence="12">
    <location>
        <begin position="3"/>
        <end position="99"/>
    </location>
</feature>
<dbReference type="Gene3D" id="3.30.200.20">
    <property type="entry name" value="Phosphorylase Kinase, domain 1"/>
    <property type="match status" value="1"/>
</dbReference>
<evidence type="ECO:0000256" key="7">
    <source>
        <dbReference type="ARBA" id="ARBA00022840"/>
    </source>
</evidence>
<dbReference type="PANTHER" id="PTHR45832">
    <property type="entry name" value="SERINE/THREONINE-PROTEIN KINASE SAMKA-RELATED-RELATED"/>
    <property type="match status" value="1"/>
</dbReference>
<dbReference type="Pfam" id="PF00069">
    <property type="entry name" value="Pkinase"/>
    <property type="match status" value="1"/>
</dbReference>
<evidence type="ECO:0000313" key="15">
    <source>
        <dbReference type="EMBL" id="KAL2920284.1"/>
    </source>
</evidence>
<comment type="catalytic activity">
    <reaction evidence="9">
        <text>L-seryl-[protein] + ATP = O-phospho-L-seryl-[protein] + ADP + H(+)</text>
        <dbReference type="Rhea" id="RHEA:17989"/>
        <dbReference type="Rhea" id="RHEA-COMP:9863"/>
        <dbReference type="Rhea" id="RHEA-COMP:11604"/>
        <dbReference type="ChEBI" id="CHEBI:15378"/>
        <dbReference type="ChEBI" id="CHEBI:29999"/>
        <dbReference type="ChEBI" id="CHEBI:30616"/>
        <dbReference type="ChEBI" id="CHEBI:83421"/>
        <dbReference type="ChEBI" id="CHEBI:456216"/>
        <dbReference type="EC" id="2.7.11.1"/>
    </reaction>
</comment>
<keyword evidence="6 15" id="KW-0418">Kinase</keyword>
<dbReference type="SMART" id="SM00285">
    <property type="entry name" value="PBD"/>
    <property type="match status" value="1"/>
</dbReference>
<feature type="region of interest" description="Disordered" evidence="11">
    <location>
        <begin position="311"/>
        <end position="474"/>
    </location>
</feature>
<evidence type="ECO:0000256" key="8">
    <source>
        <dbReference type="ARBA" id="ARBA00047899"/>
    </source>
</evidence>
<dbReference type="InterPro" id="IPR011993">
    <property type="entry name" value="PH-like_dom_sf"/>
</dbReference>
<dbReference type="Gene3D" id="1.10.510.10">
    <property type="entry name" value="Transferase(Phosphotransferase) domain 1"/>
    <property type="match status" value="1"/>
</dbReference>
<dbReference type="PROSITE" id="PS50108">
    <property type="entry name" value="CRIB"/>
    <property type="match status" value="1"/>
</dbReference>
<dbReference type="InterPro" id="IPR036936">
    <property type="entry name" value="CRIB_dom_sf"/>
</dbReference>
<dbReference type="Pfam" id="PF00169">
    <property type="entry name" value="PH"/>
    <property type="match status" value="1"/>
</dbReference>
<keyword evidence="16" id="KW-1185">Reference proteome</keyword>
<dbReference type="Gene3D" id="2.30.29.30">
    <property type="entry name" value="Pleckstrin-homology domain (PH domain)/Phosphotyrosine-binding domain (PTB)"/>
    <property type="match status" value="1"/>
</dbReference>
<dbReference type="InterPro" id="IPR008271">
    <property type="entry name" value="Ser/Thr_kinase_AS"/>
</dbReference>
<dbReference type="EMBL" id="JADGIZ020000001">
    <property type="protein sequence ID" value="KAL2920284.1"/>
    <property type="molecule type" value="Genomic_DNA"/>
</dbReference>
<feature type="compositionally biased region" description="Low complexity" evidence="11">
    <location>
        <begin position="336"/>
        <end position="365"/>
    </location>
</feature>
<comment type="caution">
    <text evidence="15">The sequence shown here is derived from an EMBL/GenBank/DDBJ whole genome shotgun (WGS) entry which is preliminary data.</text>
</comment>
<reference evidence="15 16" key="1">
    <citation type="submission" date="2023-09" db="EMBL/GenBank/DDBJ databases">
        <title>Pangenome analysis of Batrachochytrium dendrobatidis and related Chytrids.</title>
        <authorList>
            <person name="Yacoub M.N."/>
            <person name="Stajich J.E."/>
            <person name="James T.Y."/>
        </authorList>
    </citation>
    <scope>NUCLEOTIDE SEQUENCE [LARGE SCALE GENOMIC DNA]</scope>
    <source>
        <strain evidence="15 16">JEL0888</strain>
    </source>
</reference>
<evidence type="ECO:0000256" key="11">
    <source>
        <dbReference type="SAM" id="MobiDB-lite"/>
    </source>
</evidence>
<dbReference type="InterPro" id="IPR017441">
    <property type="entry name" value="Protein_kinase_ATP_BS"/>
</dbReference>
<keyword evidence="3" id="KW-0723">Serine/threonine-protein kinase</keyword>
<dbReference type="InterPro" id="IPR011009">
    <property type="entry name" value="Kinase-like_dom_sf"/>
</dbReference>
<dbReference type="GO" id="GO:0004674">
    <property type="term" value="F:protein serine/threonine kinase activity"/>
    <property type="evidence" value="ECO:0007669"/>
    <property type="project" value="UniProtKB-EC"/>
</dbReference>
<dbReference type="PANTHER" id="PTHR45832:SF22">
    <property type="entry name" value="SERINE_THREONINE-PROTEIN KINASE SAMKA-RELATED"/>
    <property type="match status" value="1"/>
</dbReference>
<feature type="compositionally biased region" description="Polar residues" evidence="11">
    <location>
        <begin position="204"/>
        <end position="215"/>
    </location>
</feature>
<evidence type="ECO:0000256" key="3">
    <source>
        <dbReference type="ARBA" id="ARBA00022527"/>
    </source>
</evidence>
<dbReference type="EC" id="2.7.11.1" evidence="2"/>
<dbReference type="InterPro" id="IPR033923">
    <property type="entry name" value="PAK_BD"/>
</dbReference>
<dbReference type="PROSITE" id="PS50003">
    <property type="entry name" value="PH_DOMAIN"/>
    <property type="match status" value="1"/>
</dbReference>
<evidence type="ECO:0000256" key="2">
    <source>
        <dbReference type="ARBA" id="ARBA00012513"/>
    </source>
</evidence>
<evidence type="ECO:0000256" key="1">
    <source>
        <dbReference type="ARBA" id="ARBA00008874"/>
    </source>
</evidence>
<keyword evidence="7 10" id="KW-0067">ATP-binding</keyword>
<proteinExistence type="inferred from homology"/>
<name>A0ABR4NLG3_9FUNG</name>
<dbReference type="SMART" id="SM00220">
    <property type="entry name" value="S_TKc"/>
    <property type="match status" value="1"/>
</dbReference>
<dbReference type="CDD" id="cd06614">
    <property type="entry name" value="STKc_PAK"/>
    <property type="match status" value="1"/>
</dbReference>
<keyword evidence="4 15" id="KW-0808">Transferase</keyword>
<dbReference type="SUPFAM" id="SSF56112">
    <property type="entry name" value="Protein kinase-like (PK-like)"/>
    <property type="match status" value="1"/>
</dbReference>
<evidence type="ECO:0000259" key="12">
    <source>
        <dbReference type="PROSITE" id="PS50003"/>
    </source>
</evidence>
<dbReference type="Gene3D" id="3.90.810.10">
    <property type="entry name" value="CRIB domain"/>
    <property type="match status" value="1"/>
</dbReference>
<evidence type="ECO:0000256" key="10">
    <source>
        <dbReference type="PROSITE-ProRule" id="PRU10141"/>
    </source>
</evidence>
<evidence type="ECO:0000259" key="14">
    <source>
        <dbReference type="PROSITE" id="PS50108"/>
    </source>
</evidence>
<comment type="similarity">
    <text evidence="1">Belongs to the protein kinase superfamily. STE Ser/Thr protein kinase family. STE20 subfamily.</text>
</comment>
<feature type="compositionally biased region" description="Low complexity" evidence="11">
    <location>
        <begin position="453"/>
        <end position="465"/>
    </location>
</feature>
<dbReference type="CDD" id="cd13279">
    <property type="entry name" value="PH_Cla4_Ste20"/>
    <property type="match status" value="1"/>
</dbReference>
<dbReference type="PROSITE" id="PS00107">
    <property type="entry name" value="PROTEIN_KINASE_ATP"/>
    <property type="match status" value="1"/>
</dbReference>
<feature type="compositionally biased region" description="Low complexity" evidence="11">
    <location>
        <begin position="418"/>
        <end position="429"/>
    </location>
</feature>
<comment type="catalytic activity">
    <reaction evidence="8">
        <text>L-threonyl-[protein] + ATP = O-phospho-L-threonyl-[protein] + ADP + H(+)</text>
        <dbReference type="Rhea" id="RHEA:46608"/>
        <dbReference type="Rhea" id="RHEA-COMP:11060"/>
        <dbReference type="Rhea" id="RHEA-COMP:11605"/>
        <dbReference type="ChEBI" id="CHEBI:15378"/>
        <dbReference type="ChEBI" id="CHEBI:30013"/>
        <dbReference type="ChEBI" id="CHEBI:30616"/>
        <dbReference type="ChEBI" id="CHEBI:61977"/>
        <dbReference type="ChEBI" id="CHEBI:456216"/>
        <dbReference type="EC" id="2.7.11.1"/>
    </reaction>
</comment>